<proteinExistence type="predicted"/>
<evidence type="ECO:0000313" key="3">
    <source>
        <dbReference type="Proteomes" id="UP001144096"/>
    </source>
</evidence>
<dbReference type="Proteomes" id="UP001144096">
    <property type="component" value="Unassembled WGS sequence"/>
</dbReference>
<sequence length="136" mass="14892">MTAGGLLLLVLFVASLFGIGFLVDHYRDRAGSVVAPATVERLSAVDEVVALVGDRYYDVRTSWKYDRRTRKWSGPGYVRGSHFEVRYWPHEDRIAQDTAGEVWLPGSWAIAIPFTGAAVGFGGLVLSARRSTSSSA</sequence>
<dbReference type="AlphaFoldDB" id="A0A9X2SR86"/>
<evidence type="ECO:0000313" key="2">
    <source>
        <dbReference type="EMBL" id="MCR6489670.1"/>
    </source>
</evidence>
<organism evidence="2 3">
    <name type="scientific">Amycolatopsis iheyensis</name>
    <dbReference type="NCBI Taxonomy" id="2945988"/>
    <lineage>
        <taxon>Bacteria</taxon>
        <taxon>Bacillati</taxon>
        <taxon>Actinomycetota</taxon>
        <taxon>Actinomycetes</taxon>
        <taxon>Pseudonocardiales</taxon>
        <taxon>Pseudonocardiaceae</taxon>
        <taxon>Amycolatopsis</taxon>
    </lineage>
</organism>
<reference evidence="2" key="1">
    <citation type="submission" date="2022-06" db="EMBL/GenBank/DDBJ databases">
        <title>Amycolatopsis iheyaensis sp. nov., a new species of the genus Amycolatopsis isolated from soil in Iheya island, Japan.</title>
        <authorList>
            <person name="Ngamcharungchit C."/>
            <person name="Kanto H."/>
            <person name="Take A."/>
            <person name="Intra B."/>
            <person name="Matsumoto A."/>
            <person name="Panbangred W."/>
            <person name="Inahashi Y."/>
        </authorList>
    </citation>
    <scope>NUCLEOTIDE SEQUENCE</scope>
    <source>
        <strain evidence="2">OK19-0408</strain>
    </source>
</reference>
<dbReference type="EMBL" id="JAMXQV010000035">
    <property type="protein sequence ID" value="MCR6489670.1"/>
    <property type="molecule type" value="Genomic_DNA"/>
</dbReference>
<evidence type="ECO:0000256" key="1">
    <source>
        <dbReference type="SAM" id="Phobius"/>
    </source>
</evidence>
<protein>
    <recommendedName>
        <fullName evidence="4">DUF3592 domain-containing protein</fullName>
    </recommendedName>
</protein>
<evidence type="ECO:0008006" key="4">
    <source>
        <dbReference type="Google" id="ProtNLM"/>
    </source>
</evidence>
<keyword evidence="1" id="KW-0472">Membrane</keyword>
<keyword evidence="1" id="KW-0812">Transmembrane</keyword>
<gene>
    <name evidence="2" type="ORF">M8542_43350</name>
</gene>
<keyword evidence="3" id="KW-1185">Reference proteome</keyword>
<accession>A0A9X2SR86</accession>
<keyword evidence="1" id="KW-1133">Transmembrane helix</keyword>
<dbReference type="RefSeq" id="WP_257926240.1">
    <property type="nucleotide sequence ID" value="NZ_JAMXQV010000035.1"/>
</dbReference>
<feature type="transmembrane region" description="Helical" evidence="1">
    <location>
        <begin position="108"/>
        <end position="128"/>
    </location>
</feature>
<comment type="caution">
    <text evidence="2">The sequence shown here is derived from an EMBL/GenBank/DDBJ whole genome shotgun (WGS) entry which is preliminary data.</text>
</comment>
<name>A0A9X2SR86_9PSEU</name>